<dbReference type="GO" id="GO:0016717">
    <property type="term" value="F:oxidoreductase activity, acting on paired donors, with oxidation of a pair of donors resulting in the reduction of molecular oxygen to two molecules of water"/>
    <property type="evidence" value="ECO:0007669"/>
    <property type="project" value="TreeGrafter"/>
</dbReference>
<dbReference type="GO" id="GO:0006629">
    <property type="term" value="P:lipid metabolic process"/>
    <property type="evidence" value="ECO:0007669"/>
    <property type="project" value="InterPro"/>
</dbReference>
<feature type="domain" description="Fatty acid desaturase" evidence="2">
    <location>
        <begin position="163"/>
        <end position="403"/>
    </location>
</feature>
<evidence type="ECO:0000313" key="4">
    <source>
        <dbReference type="WBParaSite" id="maker-uti_cns_0014061-snap-gene-0.4-mRNA-1"/>
    </source>
</evidence>
<accession>A0A1I8IML5</accession>
<keyword evidence="1" id="KW-0472">Membrane</keyword>
<dbReference type="InterPro" id="IPR012171">
    <property type="entry name" value="Fatty_acid_desaturase"/>
</dbReference>
<evidence type="ECO:0000259" key="2">
    <source>
        <dbReference type="Pfam" id="PF00487"/>
    </source>
</evidence>
<keyword evidence="1" id="KW-1133">Transmembrane helix</keyword>
<evidence type="ECO:0000313" key="3">
    <source>
        <dbReference type="Proteomes" id="UP000095280"/>
    </source>
</evidence>
<feature type="transmembrane region" description="Helical" evidence="1">
    <location>
        <begin position="137"/>
        <end position="154"/>
    </location>
</feature>
<keyword evidence="3" id="KW-1185">Reference proteome</keyword>
<feature type="transmembrane region" description="Helical" evidence="1">
    <location>
        <begin position="246"/>
        <end position="267"/>
    </location>
</feature>
<organism evidence="3 4">
    <name type="scientific">Macrostomum lignano</name>
    <dbReference type="NCBI Taxonomy" id="282301"/>
    <lineage>
        <taxon>Eukaryota</taxon>
        <taxon>Metazoa</taxon>
        <taxon>Spiralia</taxon>
        <taxon>Lophotrochozoa</taxon>
        <taxon>Platyhelminthes</taxon>
        <taxon>Rhabditophora</taxon>
        <taxon>Macrostomorpha</taxon>
        <taxon>Macrostomida</taxon>
        <taxon>Macrostomidae</taxon>
        <taxon>Macrostomum</taxon>
    </lineage>
</organism>
<dbReference type="InterPro" id="IPR005804">
    <property type="entry name" value="FA_desaturase_dom"/>
</dbReference>
<dbReference type="PANTHER" id="PTHR19353">
    <property type="entry name" value="FATTY ACID DESATURASE 2"/>
    <property type="match status" value="1"/>
</dbReference>
<protein>
    <submittedName>
        <fullName evidence="4">FA_desaturase domain-containing protein</fullName>
    </submittedName>
</protein>
<proteinExistence type="predicted"/>
<dbReference type="Proteomes" id="UP000095280">
    <property type="component" value="Unplaced"/>
</dbReference>
<feature type="transmembrane region" description="Helical" evidence="1">
    <location>
        <begin position="274"/>
        <end position="295"/>
    </location>
</feature>
<keyword evidence="1" id="KW-0812">Transmembrane</keyword>
<dbReference type="AlphaFoldDB" id="A0A1I8IML5"/>
<sequence length="434" mass="48649">ALLSKLLVDRGIALDMPRDLPRTEATKVSASDAEGQMKVDQRRFYGHQRFVHHPTHGGICVPVELAKHFDNFVLHVIRCTVAQTSTNDMAKVEERQLSTEEFVVKVKDLPAFKQLKEKVDDIAKNASWFEKYAWDNAHFLSGCVFYAAGLAFLASSDFGRLLVGGFLVGLGHSIVTAKIIHLSAHGAMGESELYNKFLSWFSGDFVGLFPAEAGFDIHIREHHPHTNIIGLGDSSTWRMPMLPGPVYLFLAPVLFPAVTPLVGASLLVKKPLKLLAFLVSAGLGLYTFVAIMVHWCGYTPLGGLVTLMLCRSLFSFSYIHINIFQHIGLPMWSQSSRPARLFQMASGVLNLHSNPLLDLAFGHSLISCHVEHHLFPRLSDSMCLRVKPAVRNFLLANNLPYNEDYYYNRLKIFMVDYEKLMVNAPPIWHYVGLQ</sequence>
<dbReference type="WBParaSite" id="maker-uti_cns_0014061-snap-gene-0.4-mRNA-1">
    <property type="protein sequence ID" value="maker-uti_cns_0014061-snap-gene-0.4-mRNA-1"/>
    <property type="gene ID" value="maker-uti_cns_0014061-snap-gene-0.4"/>
</dbReference>
<dbReference type="PANTHER" id="PTHR19353:SF13">
    <property type="entry name" value="FATTY ACID DESATURASE 6"/>
    <property type="match status" value="1"/>
</dbReference>
<feature type="transmembrane region" description="Helical" evidence="1">
    <location>
        <begin position="301"/>
        <end position="321"/>
    </location>
</feature>
<dbReference type="Pfam" id="PF00487">
    <property type="entry name" value="FA_desaturase"/>
    <property type="match status" value="1"/>
</dbReference>
<dbReference type="GO" id="GO:0016020">
    <property type="term" value="C:membrane"/>
    <property type="evidence" value="ECO:0007669"/>
    <property type="project" value="TreeGrafter"/>
</dbReference>
<evidence type="ECO:0000256" key="1">
    <source>
        <dbReference type="SAM" id="Phobius"/>
    </source>
</evidence>
<feature type="transmembrane region" description="Helical" evidence="1">
    <location>
        <begin position="161"/>
        <end position="184"/>
    </location>
</feature>
<reference evidence="4" key="1">
    <citation type="submission" date="2016-11" db="UniProtKB">
        <authorList>
            <consortium name="WormBaseParasite"/>
        </authorList>
    </citation>
    <scope>IDENTIFICATION</scope>
</reference>
<name>A0A1I8IML5_9PLAT</name>